<feature type="compositionally biased region" description="Polar residues" evidence="1">
    <location>
        <begin position="351"/>
        <end position="366"/>
    </location>
</feature>
<gene>
    <name evidence="3" type="ORF">TOPH_02320</name>
</gene>
<evidence type="ECO:0000259" key="2">
    <source>
        <dbReference type="PROSITE" id="PS51299"/>
    </source>
</evidence>
<sequence>PLHPVRHRHQPFVCELSLSSVGCLLPRSGRPLLAANAVCAMLPLQSLLNPAPAACLRQPASIVVSNSTPNTTTASGGAMDAHLSFRRRPSRSATPLPKSKTQGPVRFPPFEVVDEAAIQHIARYQISSFGQIQQCCEHIPYNSTKKDFYEKTGRESIEAFKYEFRIPGQQTTYKVMWDYNIGLVRMTPFFKCLGYGKTKPSQMLDKNPGLREISPSITGGSVSAQGYWMPYRCARAVCARFCYEIAGALIPLFGPDFPSECTPPRFSDFAEMVISQQLVEEATLEAETSRDAYRTRKATALNGPPGYPRFGGYRPEEEDIGQKWKTPPAGGPDYAAAEVLVRLQKEEQGISTATAGSAIDASSSAEAHQRMRHRANSY</sequence>
<feature type="region of interest" description="Disordered" evidence="1">
    <location>
        <begin position="351"/>
        <end position="378"/>
    </location>
</feature>
<evidence type="ECO:0000313" key="4">
    <source>
        <dbReference type="Proteomes" id="UP000036947"/>
    </source>
</evidence>
<comment type="caution">
    <text evidence="3">The sequence shown here is derived from an EMBL/GenBank/DDBJ whole genome shotgun (WGS) entry which is preliminary data.</text>
</comment>
<dbReference type="PANTHER" id="PTHR43828">
    <property type="entry name" value="ASPARAGINASE"/>
    <property type="match status" value="1"/>
</dbReference>
<dbReference type="GO" id="GO:0030907">
    <property type="term" value="C:MBF transcription complex"/>
    <property type="evidence" value="ECO:0007669"/>
    <property type="project" value="TreeGrafter"/>
</dbReference>
<dbReference type="InterPro" id="IPR003163">
    <property type="entry name" value="Tscrpt_reg_HTH_APSES-type"/>
</dbReference>
<feature type="non-terminal residue" evidence="3">
    <location>
        <position position="1"/>
    </location>
</feature>
<evidence type="ECO:0000256" key="1">
    <source>
        <dbReference type="SAM" id="MobiDB-lite"/>
    </source>
</evidence>
<dbReference type="Gene3D" id="3.10.260.10">
    <property type="entry name" value="Transcription regulator HTH, APSES-type DNA-binding domain"/>
    <property type="match status" value="1"/>
</dbReference>
<dbReference type="GO" id="GO:0003677">
    <property type="term" value="F:DNA binding"/>
    <property type="evidence" value="ECO:0007669"/>
    <property type="project" value="InterPro"/>
</dbReference>
<dbReference type="STRING" id="1163406.A0A0L0NFQ8"/>
<organism evidence="3 4">
    <name type="scientific">Tolypocladium ophioglossoides (strain CBS 100239)</name>
    <name type="common">Snaketongue truffleclub</name>
    <name type="synonym">Elaphocordyceps ophioglossoides</name>
    <dbReference type="NCBI Taxonomy" id="1163406"/>
    <lineage>
        <taxon>Eukaryota</taxon>
        <taxon>Fungi</taxon>
        <taxon>Dikarya</taxon>
        <taxon>Ascomycota</taxon>
        <taxon>Pezizomycotina</taxon>
        <taxon>Sordariomycetes</taxon>
        <taxon>Hypocreomycetidae</taxon>
        <taxon>Hypocreales</taxon>
        <taxon>Ophiocordycipitaceae</taxon>
        <taxon>Tolypocladium</taxon>
    </lineage>
</organism>
<dbReference type="InterPro" id="IPR051642">
    <property type="entry name" value="SWI6-like"/>
</dbReference>
<dbReference type="SUPFAM" id="SSF54616">
    <property type="entry name" value="DNA-binding domain of Mlu1-box binding protein MBP1"/>
    <property type="match status" value="1"/>
</dbReference>
<keyword evidence="4" id="KW-1185">Reference proteome</keyword>
<dbReference type="OrthoDB" id="5562739at2759"/>
<dbReference type="InterPro" id="IPR036887">
    <property type="entry name" value="HTH_APSES_sf"/>
</dbReference>
<dbReference type="GO" id="GO:0033309">
    <property type="term" value="C:SBF transcription complex"/>
    <property type="evidence" value="ECO:0007669"/>
    <property type="project" value="TreeGrafter"/>
</dbReference>
<feature type="domain" description="HTH APSES-type" evidence="2">
    <location>
        <begin position="146"/>
        <end position="264"/>
    </location>
</feature>
<evidence type="ECO:0000313" key="3">
    <source>
        <dbReference type="EMBL" id="KND92879.1"/>
    </source>
</evidence>
<dbReference type="GO" id="GO:0000981">
    <property type="term" value="F:DNA-binding transcription factor activity, RNA polymerase II-specific"/>
    <property type="evidence" value="ECO:0007669"/>
    <property type="project" value="UniProtKB-ARBA"/>
</dbReference>
<name>A0A0L0NFQ8_TOLOC</name>
<dbReference type="Proteomes" id="UP000036947">
    <property type="component" value="Unassembled WGS sequence"/>
</dbReference>
<dbReference type="AlphaFoldDB" id="A0A0L0NFQ8"/>
<dbReference type="EMBL" id="LFRF01000004">
    <property type="protein sequence ID" value="KND92879.1"/>
    <property type="molecule type" value="Genomic_DNA"/>
</dbReference>
<accession>A0A0L0NFQ8</accession>
<dbReference type="PANTHER" id="PTHR43828:SF5">
    <property type="entry name" value="TRANSCRIPTIONAL REPRESSOR XBP1"/>
    <property type="match status" value="1"/>
</dbReference>
<protein>
    <submittedName>
        <fullName evidence="3">Transcriptional repressor XBP1</fullName>
    </submittedName>
</protein>
<proteinExistence type="predicted"/>
<dbReference type="PROSITE" id="PS51299">
    <property type="entry name" value="HTH_APSES"/>
    <property type="match status" value="1"/>
</dbReference>
<reference evidence="3 4" key="1">
    <citation type="journal article" date="2015" name="BMC Genomics">
        <title>The genome of the truffle-parasite Tolypocladium ophioglossoides and the evolution of antifungal peptaibiotics.</title>
        <authorList>
            <person name="Quandt C.A."/>
            <person name="Bushley K.E."/>
            <person name="Spatafora J.W."/>
        </authorList>
    </citation>
    <scope>NUCLEOTIDE SEQUENCE [LARGE SCALE GENOMIC DNA]</scope>
    <source>
        <strain evidence="3 4">CBS 100239</strain>
    </source>
</reference>